<dbReference type="EMBL" id="BMKU01000001">
    <property type="protein sequence ID" value="GGG83619.1"/>
    <property type="molecule type" value="Genomic_DNA"/>
</dbReference>
<dbReference type="RefSeq" id="WP_188808637.1">
    <property type="nucleotide sequence ID" value="NZ_BAAAWV010000001.1"/>
</dbReference>
<protein>
    <recommendedName>
        <fullName evidence="3">HK97 gp10 family phage protein</fullName>
    </recommendedName>
</protein>
<name>A0ABQ1X9H4_9MICC</name>
<organism evidence="1 2">
    <name type="scientific">Pseudarthrobacter polychromogenes</name>
    <dbReference type="NCBI Taxonomy" id="1676"/>
    <lineage>
        <taxon>Bacteria</taxon>
        <taxon>Bacillati</taxon>
        <taxon>Actinomycetota</taxon>
        <taxon>Actinomycetes</taxon>
        <taxon>Micrococcales</taxon>
        <taxon>Micrococcaceae</taxon>
        <taxon>Pseudarthrobacter</taxon>
    </lineage>
</organism>
<evidence type="ECO:0000313" key="2">
    <source>
        <dbReference type="Proteomes" id="UP000596938"/>
    </source>
</evidence>
<dbReference type="Pfam" id="PF04883">
    <property type="entry name" value="HK97-gp10_like"/>
    <property type="match status" value="1"/>
</dbReference>
<dbReference type="NCBIfam" id="TIGR01725">
    <property type="entry name" value="phge_HK97_gp10"/>
    <property type="match status" value="1"/>
</dbReference>
<evidence type="ECO:0000313" key="1">
    <source>
        <dbReference type="EMBL" id="GGG83619.1"/>
    </source>
</evidence>
<proteinExistence type="predicted"/>
<dbReference type="InterPro" id="IPR010064">
    <property type="entry name" value="HK97-gp10_tail"/>
</dbReference>
<evidence type="ECO:0008006" key="3">
    <source>
        <dbReference type="Google" id="ProtNLM"/>
    </source>
</evidence>
<sequence>MDIDASDFNKLATSFTQAAANIGPGAQAVVRKTTLDVERDAKSFVPVDTGNLKSSIGHSDLRTVGQSGVLEAEVGPTAEYGVYVEFGTSRKGPAAFMGPALDRQTPVFTQAMEQLAERTANGGT</sequence>
<gene>
    <name evidence="1" type="ORF">GCM10011577_01340</name>
</gene>
<accession>A0ABQ1X9H4</accession>
<dbReference type="Proteomes" id="UP000596938">
    <property type="component" value="Unassembled WGS sequence"/>
</dbReference>
<keyword evidence="2" id="KW-1185">Reference proteome</keyword>
<comment type="caution">
    <text evidence="1">The sequence shown here is derived from an EMBL/GenBank/DDBJ whole genome shotgun (WGS) entry which is preliminary data.</text>
</comment>
<reference evidence="2" key="1">
    <citation type="journal article" date="2019" name="Int. J. Syst. Evol. Microbiol.">
        <title>The Global Catalogue of Microorganisms (GCM) 10K type strain sequencing project: providing services to taxonomists for standard genome sequencing and annotation.</title>
        <authorList>
            <consortium name="The Broad Institute Genomics Platform"/>
            <consortium name="The Broad Institute Genome Sequencing Center for Infectious Disease"/>
            <person name="Wu L."/>
            <person name="Ma J."/>
        </authorList>
    </citation>
    <scope>NUCLEOTIDE SEQUENCE [LARGE SCALE GENOMIC DNA]</scope>
    <source>
        <strain evidence="2">CGMCC 1.1927</strain>
    </source>
</reference>